<sequence length="434" mass="49879">MVEEVFPSWTKKRKRDPLKWSTLENSTKKRKTTSWSSSKWSELQPELMELIINRLSFVDMLRLKAVCSSWNSTAQSCVALMMNRAPWLMLPSYEDNDDLTRCFYSLKENKVYTIKNAFEDFHGACCVGSSHGWLVIVKDKKIPHLFNPIFGNKSIELPQIPSATSSLIGSNVPYYRVTKAVISSDPSRYNFSVAIIYGMRPSRLAFYNHGDEEWTDLHGEHQEYCDIIFHNDQLFALAENGSVEAWDFRKPSPKRSINLQPSSKEVDLRDYTSDERFSTMTYLVESSGEILSVVRCIANYVNHEGKAIHEMDLPSEPCSPCPYRTLQFYVFKLNFAANKWENVESLRNRALFLGGSQSMSLSTGEVPGCEENSIYFTDDSWDAIEWSGHENEEDAHGGHDMGVYNLEEKVVKQFYQADKWRIDPPPFWIVPNPG</sequence>
<dbReference type="InterPro" id="IPR050942">
    <property type="entry name" value="F-box_BR-signaling"/>
</dbReference>
<evidence type="ECO:0000313" key="4">
    <source>
        <dbReference type="Proteomes" id="UP001457282"/>
    </source>
</evidence>
<protein>
    <recommendedName>
        <fullName evidence="5">F-box domain-containing protein</fullName>
    </recommendedName>
</protein>
<dbReference type="Gene3D" id="1.20.1280.50">
    <property type="match status" value="1"/>
</dbReference>
<dbReference type="CDD" id="cd09917">
    <property type="entry name" value="F-box_SF"/>
    <property type="match status" value="1"/>
</dbReference>
<evidence type="ECO:0000259" key="2">
    <source>
        <dbReference type="Pfam" id="PF03478"/>
    </source>
</evidence>
<dbReference type="InterPro" id="IPR036047">
    <property type="entry name" value="F-box-like_dom_sf"/>
</dbReference>
<evidence type="ECO:0008006" key="5">
    <source>
        <dbReference type="Google" id="ProtNLM"/>
    </source>
</evidence>
<evidence type="ECO:0000259" key="1">
    <source>
        <dbReference type="Pfam" id="PF00646"/>
    </source>
</evidence>
<dbReference type="EMBL" id="JBEDUW010000006">
    <property type="protein sequence ID" value="KAK9919626.1"/>
    <property type="molecule type" value="Genomic_DNA"/>
</dbReference>
<accession>A0AAW1W6L3</accession>
<dbReference type="Proteomes" id="UP001457282">
    <property type="component" value="Unassembled WGS sequence"/>
</dbReference>
<dbReference type="Pfam" id="PF00646">
    <property type="entry name" value="F-box"/>
    <property type="match status" value="1"/>
</dbReference>
<dbReference type="AlphaFoldDB" id="A0AAW1W6L3"/>
<dbReference type="PANTHER" id="PTHR44259:SF15">
    <property type="entry name" value="F-BOX PROTEIN KIB2-RELATED"/>
    <property type="match status" value="1"/>
</dbReference>
<dbReference type="InterPro" id="IPR005174">
    <property type="entry name" value="KIB1-4_b-propeller"/>
</dbReference>
<organism evidence="3 4">
    <name type="scientific">Rubus argutus</name>
    <name type="common">Southern blackberry</name>
    <dbReference type="NCBI Taxonomy" id="59490"/>
    <lineage>
        <taxon>Eukaryota</taxon>
        <taxon>Viridiplantae</taxon>
        <taxon>Streptophyta</taxon>
        <taxon>Embryophyta</taxon>
        <taxon>Tracheophyta</taxon>
        <taxon>Spermatophyta</taxon>
        <taxon>Magnoliopsida</taxon>
        <taxon>eudicotyledons</taxon>
        <taxon>Gunneridae</taxon>
        <taxon>Pentapetalae</taxon>
        <taxon>rosids</taxon>
        <taxon>fabids</taxon>
        <taxon>Rosales</taxon>
        <taxon>Rosaceae</taxon>
        <taxon>Rosoideae</taxon>
        <taxon>Rosoideae incertae sedis</taxon>
        <taxon>Rubus</taxon>
    </lineage>
</organism>
<feature type="domain" description="F-box" evidence="1">
    <location>
        <begin position="40"/>
        <end position="77"/>
    </location>
</feature>
<feature type="domain" description="KIB1-4 beta-propeller" evidence="2">
    <location>
        <begin position="103"/>
        <end position="405"/>
    </location>
</feature>
<proteinExistence type="predicted"/>
<comment type="caution">
    <text evidence="3">The sequence shown here is derived from an EMBL/GenBank/DDBJ whole genome shotgun (WGS) entry which is preliminary data.</text>
</comment>
<reference evidence="3 4" key="1">
    <citation type="journal article" date="2023" name="G3 (Bethesda)">
        <title>A chromosome-length genome assembly and annotation of blackberry (Rubus argutus, cv. 'Hillquist').</title>
        <authorList>
            <person name="Bruna T."/>
            <person name="Aryal R."/>
            <person name="Dudchenko O."/>
            <person name="Sargent D.J."/>
            <person name="Mead D."/>
            <person name="Buti M."/>
            <person name="Cavallini A."/>
            <person name="Hytonen T."/>
            <person name="Andres J."/>
            <person name="Pham M."/>
            <person name="Weisz D."/>
            <person name="Mascagni F."/>
            <person name="Usai G."/>
            <person name="Natali L."/>
            <person name="Bassil N."/>
            <person name="Fernandez G.E."/>
            <person name="Lomsadze A."/>
            <person name="Armour M."/>
            <person name="Olukolu B."/>
            <person name="Poorten T."/>
            <person name="Britton C."/>
            <person name="Davik J."/>
            <person name="Ashrafi H."/>
            <person name="Aiden E.L."/>
            <person name="Borodovsky M."/>
            <person name="Worthington M."/>
        </authorList>
    </citation>
    <scope>NUCLEOTIDE SEQUENCE [LARGE SCALE GENOMIC DNA]</scope>
    <source>
        <strain evidence="3">PI 553951</strain>
    </source>
</reference>
<keyword evidence="4" id="KW-1185">Reference proteome</keyword>
<evidence type="ECO:0000313" key="3">
    <source>
        <dbReference type="EMBL" id="KAK9919626.1"/>
    </source>
</evidence>
<dbReference type="SUPFAM" id="SSF81383">
    <property type="entry name" value="F-box domain"/>
    <property type="match status" value="1"/>
</dbReference>
<dbReference type="Pfam" id="PF03478">
    <property type="entry name" value="Beta-prop_KIB1-4"/>
    <property type="match status" value="1"/>
</dbReference>
<gene>
    <name evidence="3" type="ORF">M0R45_028212</name>
</gene>
<dbReference type="PANTHER" id="PTHR44259">
    <property type="entry name" value="OS07G0183000 PROTEIN-RELATED"/>
    <property type="match status" value="1"/>
</dbReference>
<dbReference type="InterPro" id="IPR001810">
    <property type="entry name" value="F-box_dom"/>
</dbReference>
<name>A0AAW1W6L3_RUBAR</name>